<proteinExistence type="predicted"/>
<dbReference type="EMBL" id="KV722495">
    <property type="protein sequence ID" value="OCH87186.1"/>
    <property type="molecule type" value="Genomic_DNA"/>
</dbReference>
<evidence type="ECO:0000313" key="1">
    <source>
        <dbReference type="EMBL" id="OCH87186.1"/>
    </source>
</evidence>
<evidence type="ECO:0000313" key="2">
    <source>
        <dbReference type="Proteomes" id="UP000250043"/>
    </source>
</evidence>
<dbReference type="AlphaFoldDB" id="A0A8E2AMD6"/>
<organism evidence="1 2">
    <name type="scientific">Obba rivulosa</name>
    <dbReference type="NCBI Taxonomy" id="1052685"/>
    <lineage>
        <taxon>Eukaryota</taxon>
        <taxon>Fungi</taxon>
        <taxon>Dikarya</taxon>
        <taxon>Basidiomycota</taxon>
        <taxon>Agaricomycotina</taxon>
        <taxon>Agaricomycetes</taxon>
        <taxon>Polyporales</taxon>
        <taxon>Gelatoporiaceae</taxon>
        <taxon>Obba</taxon>
    </lineage>
</organism>
<reference evidence="1 2" key="1">
    <citation type="submission" date="2016-07" db="EMBL/GenBank/DDBJ databases">
        <title>Draft genome of the white-rot fungus Obba rivulosa 3A-2.</title>
        <authorList>
            <consortium name="DOE Joint Genome Institute"/>
            <person name="Miettinen O."/>
            <person name="Riley R."/>
            <person name="Acob R."/>
            <person name="Barry K."/>
            <person name="Cullen D."/>
            <person name="De Vries R."/>
            <person name="Hainaut M."/>
            <person name="Hatakka A."/>
            <person name="Henrissat B."/>
            <person name="Hilden K."/>
            <person name="Kuo R."/>
            <person name="Labutti K."/>
            <person name="Lipzen A."/>
            <person name="Makela M.R."/>
            <person name="Sandor L."/>
            <person name="Spatafora J.W."/>
            <person name="Grigoriev I.V."/>
            <person name="Hibbett D.S."/>
        </authorList>
    </citation>
    <scope>NUCLEOTIDE SEQUENCE [LARGE SCALE GENOMIC DNA]</scope>
    <source>
        <strain evidence="1 2">3A-2</strain>
    </source>
</reference>
<sequence length="149" mass="16023">MTESVSIAQSMVASSCNWPTYTLICISPLSSLHLFGDLHPPDLPGLLCNQSRPREGHPGSHSEMGRICTTISFLFQNFKDNAAKLAWVDCEDKCSLGRGGSLQVSRSVQIPRDSTGTESLGSARHRPAAIAEVTTLACEEGTVRVGRHA</sequence>
<protein>
    <submittedName>
        <fullName evidence="1">Uncharacterized protein</fullName>
    </submittedName>
</protein>
<dbReference type="Proteomes" id="UP000250043">
    <property type="component" value="Unassembled WGS sequence"/>
</dbReference>
<keyword evidence="2" id="KW-1185">Reference proteome</keyword>
<accession>A0A8E2AMD6</accession>
<name>A0A8E2AMD6_9APHY</name>
<gene>
    <name evidence="1" type="ORF">OBBRIDRAFT_174605</name>
</gene>